<protein>
    <submittedName>
        <fullName evidence="3">Autophagy-related protein 16-1</fullName>
    </submittedName>
</protein>
<name>A0A6G0YAK6_APHCR</name>
<dbReference type="EMBL" id="VUJU01005080">
    <property type="protein sequence ID" value="KAF0752363.1"/>
    <property type="molecule type" value="Genomic_DNA"/>
</dbReference>
<feature type="coiled-coil region" evidence="1">
    <location>
        <begin position="121"/>
        <end position="162"/>
    </location>
</feature>
<dbReference type="GO" id="GO:0000421">
    <property type="term" value="C:autophagosome membrane"/>
    <property type="evidence" value="ECO:0007669"/>
    <property type="project" value="TreeGrafter"/>
</dbReference>
<evidence type="ECO:0000256" key="1">
    <source>
        <dbReference type="SAM" id="Coils"/>
    </source>
</evidence>
<feature type="domain" description="Autophagy-related protein 16" evidence="2">
    <location>
        <begin position="7"/>
        <end position="166"/>
    </location>
</feature>
<dbReference type="InterPro" id="IPR045160">
    <property type="entry name" value="ATG16"/>
</dbReference>
<evidence type="ECO:0000313" key="4">
    <source>
        <dbReference type="Proteomes" id="UP000478052"/>
    </source>
</evidence>
<evidence type="ECO:0000313" key="3">
    <source>
        <dbReference type="EMBL" id="KAF0752363.1"/>
    </source>
</evidence>
<accession>A0A6G0YAK6</accession>
<dbReference type="AlphaFoldDB" id="A0A6G0YAK6"/>
<gene>
    <name evidence="3" type="ORF">FWK35_00036047</name>
</gene>
<dbReference type="Proteomes" id="UP000478052">
    <property type="component" value="Unassembled WGS sequence"/>
</dbReference>
<dbReference type="PANTHER" id="PTHR19878">
    <property type="entry name" value="AUTOPHAGY PROTEIN 16-LIKE"/>
    <property type="match status" value="1"/>
</dbReference>
<dbReference type="GO" id="GO:0034045">
    <property type="term" value="C:phagophore assembly site membrane"/>
    <property type="evidence" value="ECO:0007669"/>
    <property type="project" value="TreeGrafter"/>
</dbReference>
<dbReference type="PANTHER" id="PTHR19878:SF8">
    <property type="entry name" value="AUTOPHAGY-RELATED 16, ISOFORM F"/>
    <property type="match status" value="1"/>
</dbReference>
<sequence>MDWKAVICQQLESRNSRETTSFQNLINFYNKLYDSSLLLRAQNVQLESQIIRGNTGGDFVYSEKISALEQKLLVQQEELTELHRRRGENAQMIIDLNAKLQLTEKTLASKNNSLTESTKLVASLRAEISLYQKNNSELKQLNQVLKDEHQALQLAFTKLEEKLRGFQVNFYYNIVINKYFKLKKFSTFNFKFN</sequence>
<dbReference type="GO" id="GO:0043495">
    <property type="term" value="F:protein-membrane adaptor activity"/>
    <property type="evidence" value="ECO:0007669"/>
    <property type="project" value="TreeGrafter"/>
</dbReference>
<dbReference type="OrthoDB" id="6262491at2759"/>
<organism evidence="3 4">
    <name type="scientific">Aphis craccivora</name>
    <name type="common">Cowpea aphid</name>
    <dbReference type="NCBI Taxonomy" id="307492"/>
    <lineage>
        <taxon>Eukaryota</taxon>
        <taxon>Metazoa</taxon>
        <taxon>Ecdysozoa</taxon>
        <taxon>Arthropoda</taxon>
        <taxon>Hexapoda</taxon>
        <taxon>Insecta</taxon>
        <taxon>Pterygota</taxon>
        <taxon>Neoptera</taxon>
        <taxon>Paraneoptera</taxon>
        <taxon>Hemiptera</taxon>
        <taxon>Sternorrhyncha</taxon>
        <taxon>Aphidomorpha</taxon>
        <taxon>Aphidoidea</taxon>
        <taxon>Aphididae</taxon>
        <taxon>Aphidini</taxon>
        <taxon>Aphis</taxon>
        <taxon>Aphis</taxon>
    </lineage>
</organism>
<dbReference type="GO" id="GO:0000045">
    <property type="term" value="P:autophagosome assembly"/>
    <property type="evidence" value="ECO:0007669"/>
    <property type="project" value="InterPro"/>
</dbReference>
<keyword evidence="1" id="KW-0175">Coiled coil</keyword>
<dbReference type="InterPro" id="IPR013923">
    <property type="entry name" value="Autophagy-rel_prot_16_dom"/>
</dbReference>
<comment type="caution">
    <text evidence="3">The sequence shown here is derived from an EMBL/GenBank/DDBJ whole genome shotgun (WGS) entry which is preliminary data.</text>
</comment>
<proteinExistence type="predicted"/>
<dbReference type="GO" id="GO:0034274">
    <property type="term" value="C:Atg12-Atg5-Atg16 complex"/>
    <property type="evidence" value="ECO:0007669"/>
    <property type="project" value="TreeGrafter"/>
</dbReference>
<keyword evidence="4" id="KW-1185">Reference proteome</keyword>
<reference evidence="3 4" key="1">
    <citation type="submission" date="2019-08" db="EMBL/GenBank/DDBJ databases">
        <title>Whole genome of Aphis craccivora.</title>
        <authorList>
            <person name="Voronova N.V."/>
            <person name="Shulinski R.S."/>
            <person name="Bandarenka Y.V."/>
            <person name="Zhorov D.G."/>
            <person name="Warner D."/>
        </authorList>
    </citation>
    <scope>NUCLEOTIDE SEQUENCE [LARGE SCALE GENOMIC DNA]</scope>
    <source>
        <strain evidence="3">180601</strain>
        <tissue evidence="3">Whole Body</tissue>
    </source>
</reference>
<evidence type="ECO:0000259" key="2">
    <source>
        <dbReference type="Pfam" id="PF08614"/>
    </source>
</evidence>
<dbReference type="Pfam" id="PF08614">
    <property type="entry name" value="ATG16"/>
    <property type="match status" value="1"/>
</dbReference>